<accession>A0ABP7DAB3</accession>
<dbReference type="InterPro" id="IPR023393">
    <property type="entry name" value="START-like_dom_sf"/>
</dbReference>
<proteinExistence type="predicted"/>
<protein>
    <submittedName>
        <fullName evidence="1">SRPBCC family protein</fullName>
    </submittedName>
</protein>
<name>A0ABP7DAB3_9ACTN</name>
<comment type="caution">
    <text evidence="1">The sequence shown here is derived from an EMBL/GenBank/DDBJ whole genome shotgun (WGS) entry which is preliminary data.</text>
</comment>
<dbReference type="Proteomes" id="UP001500902">
    <property type="component" value="Unassembled WGS sequence"/>
</dbReference>
<evidence type="ECO:0000313" key="2">
    <source>
        <dbReference type="Proteomes" id="UP001500902"/>
    </source>
</evidence>
<dbReference type="Pfam" id="PF10604">
    <property type="entry name" value="Polyketide_cyc2"/>
    <property type="match status" value="1"/>
</dbReference>
<reference evidence="2" key="1">
    <citation type="journal article" date="2019" name="Int. J. Syst. Evol. Microbiol.">
        <title>The Global Catalogue of Microorganisms (GCM) 10K type strain sequencing project: providing services to taxonomists for standard genome sequencing and annotation.</title>
        <authorList>
            <consortium name="The Broad Institute Genomics Platform"/>
            <consortium name="The Broad Institute Genome Sequencing Center for Infectious Disease"/>
            <person name="Wu L."/>
            <person name="Ma J."/>
        </authorList>
    </citation>
    <scope>NUCLEOTIDE SEQUENCE [LARGE SCALE GENOMIC DNA]</scope>
    <source>
        <strain evidence="2">JCM 16904</strain>
    </source>
</reference>
<dbReference type="Gene3D" id="3.30.530.20">
    <property type="match status" value="1"/>
</dbReference>
<keyword evidence="2" id="KW-1185">Reference proteome</keyword>
<dbReference type="InterPro" id="IPR019587">
    <property type="entry name" value="Polyketide_cyclase/dehydratase"/>
</dbReference>
<dbReference type="SUPFAM" id="SSF55961">
    <property type="entry name" value="Bet v1-like"/>
    <property type="match status" value="1"/>
</dbReference>
<dbReference type="RefSeq" id="WP_344890928.1">
    <property type="nucleotide sequence ID" value="NZ_BAAAZP010000170.1"/>
</dbReference>
<evidence type="ECO:0000313" key="1">
    <source>
        <dbReference type="EMBL" id="GAA3703010.1"/>
    </source>
</evidence>
<dbReference type="EMBL" id="BAAAZP010000170">
    <property type="protein sequence ID" value="GAA3703010.1"/>
    <property type="molecule type" value="Genomic_DNA"/>
</dbReference>
<sequence length="151" mass="17513">MSGRTEATVVIDASMDVVWDMTNDLENWPNLFTEYAKVEVLERDGDTVRFRLTMHPDENGSVHAWESERTADPKTRTVRARRVESHAFDYMNIYWDYTEHDGGVQMRWVQEFHVNEAMSYGDEEMAAHLKKNTAIQMAAIKQRIEEAAAGR</sequence>
<gene>
    <name evidence="1" type="ORF">GCM10022224_081000</name>
</gene>
<organism evidence="1 2">
    <name type="scientific">Nonomuraea antimicrobica</name>
    <dbReference type="NCBI Taxonomy" id="561173"/>
    <lineage>
        <taxon>Bacteria</taxon>
        <taxon>Bacillati</taxon>
        <taxon>Actinomycetota</taxon>
        <taxon>Actinomycetes</taxon>
        <taxon>Streptosporangiales</taxon>
        <taxon>Streptosporangiaceae</taxon>
        <taxon>Nonomuraea</taxon>
    </lineage>
</organism>